<dbReference type="EMBL" id="LXQA010634978">
    <property type="protein sequence ID" value="MCI63323.1"/>
    <property type="molecule type" value="Genomic_DNA"/>
</dbReference>
<sequence length="50" mass="5456">IRVEGVEEAVGRVAREEVYSVECITVGSASVVGQEKGWEHAIVRRLSSVE</sequence>
<evidence type="ECO:0000313" key="2">
    <source>
        <dbReference type="Proteomes" id="UP000265520"/>
    </source>
</evidence>
<name>A0A392TQ74_9FABA</name>
<evidence type="ECO:0000313" key="1">
    <source>
        <dbReference type="EMBL" id="MCI63323.1"/>
    </source>
</evidence>
<feature type="non-terminal residue" evidence="1">
    <location>
        <position position="1"/>
    </location>
</feature>
<organism evidence="1 2">
    <name type="scientific">Trifolium medium</name>
    <dbReference type="NCBI Taxonomy" id="97028"/>
    <lineage>
        <taxon>Eukaryota</taxon>
        <taxon>Viridiplantae</taxon>
        <taxon>Streptophyta</taxon>
        <taxon>Embryophyta</taxon>
        <taxon>Tracheophyta</taxon>
        <taxon>Spermatophyta</taxon>
        <taxon>Magnoliopsida</taxon>
        <taxon>eudicotyledons</taxon>
        <taxon>Gunneridae</taxon>
        <taxon>Pentapetalae</taxon>
        <taxon>rosids</taxon>
        <taxon>fabids</taxon>
        <taxon>Fabales</taxon>
        <taxon>Fabaceae</taxon>
        <taxon>Papilionoideae</taxon>
        <taxon>50 kb inversion clade</taxon>
        <taxon>NPAAA clade</taxon>
        <taxon>Hologalegina</taxon>
        <taxon>IRL clade</taxon>
        <taxon>Trifolieae</taxon>
        <taxon>Trifolium</taxon>
    </lineage>
</organism>
<keyword evidence="2" id="KW-1185">Reference proteome</keyword>
<accession>A0A392TQ74</accession>
<protein>
    <submittedName>
        <fullName evidence="1">Uncharacterized protein</fullName>
    </submittedName>
</protein>
<dbReference type="Proteomes" id="UP000265520">
    <property type="component" value="Unassembled WGS sequence"/>
</dbReference>
<proteinExistence type="predicted"/>
<reference evidence="1 2" key="1">
    <citation type="journal article" date="2018" name="Front. Plant Sci.">
        <title>Red Clover (Trifolium pratense) and Zigzag Clover (T. medium) - A Picture of Genomic Similarities and Differences.</title>
        <authorList>
            <person name="Dluhosova J."/>
            <person name="Istvanek J."/>
            <person name="Nedelnik J."/>
            <person name="Repkova J."/>
        </authorList>
    </citation>
    <scope>NUCLEOTIDE SEQUENCE [LARGE SCALE GENOMIC DNA]</scope>
    <source>
        <strain evidence="2">cv. 10/8</strain>
        <tissue evidence="1">Leaf</tissue>
    </source>
</reference>
<dbReference type="AlphaFoldDB" id="A0A392TQ74"/>
<comment type="caution">
    <text evidence="1">The sequence shown here is derived from an EMBL/GenBank/DDBJ whole genome shotgun (WGS) entry which is preliminary data.</text>
</comment>